<organism evidence="9">
    <name type="scientific">Vanderwaltozyma polyspora (strain ATCC 22028 / DSM 70294 / BCRC 21397 / CBS 2163 / NBRC 10782 / NRRL Y-8283 / UCD 57-17)</name>
    <name type="common">Kluyveromyces polysporus</name>
    <dbReference type="NCBI Taxonomy" id="436907"/>
    <lineage>
        <taxon>Eukaryota</taxon>
        <taxon>Fungi</taxon>
        <taxon>Dikarya</taxon>
        <taxon>Ascomycota</taxon>
        <taxon>Saccharomycotina</taxon>
        <taxon>Saccharomycetes</taxon>
        <taxon>Saccharomycetales</taxon>
        <taxon>Saccharomycetaceae</taxon>
        <taxon>Vanderwaltozyma</taxon>
    </lineage>
</organism>
<evidence type="ECO:0000313" key="8">
    <source>
        <dbReference type="EMBL" id="EDO18829.1"/>
    </source>
</evidence>
<feature type="region of interest" description="Disordered" evidence="5">
    <location>
        <begin position="210"/>
        <end position="261"/>
    </location>
</feature>
<dbReference type="GO" id="GO:0000500">
    <property type="term" value="C:RNA polymerase I upstream activating factor complex"/>
    <property type="evidence" value="ECO:0007669"/>
    <property type="project" value="UniProtKB-ARBA"/>
</dbReference>
<dbReference type="Pfam" id="PF08766">
    <property type="entry name" value="DEK_C"/>
    <property type="match status" value="1"/>
</dbReference>
<dbReference type="OMA" id="TMFALNK"/>
<accession>A7TG72</accession>
<feature type="compositionally biased region" description="Acidic residues" evidence="5">
    <location>
        <begin position="225"/>
        <end position="261"/>
    </location>
</feature>
<dbReference type="InterPro" id="IPR014876">
    <property type="entry name" value="DEK_C"/>
</dbReference>
<keyword evidence="2" id="KW-0805">Transcription regulation</keyword>
<evidence type="ECO:0000256" key="4">
    <source>
        <dbReference type="ARBA" id="ARBA00023242"/>
    </source>
</evidence>
<name>A7TG72_VANPO</name>
<keyword evidence="9" id="KW-1185">Reference proteome</keyword>
<feature type="region of interest" description="Disordered" evidence="5">
    <location>
        <begin position="82"/>
        <end position="123"/>
    </location>
</feature>
<dbReference type="InterPro" id="IPR036885">
    <property type="entry name" value="SWIB_MDM2_dom_sf"/>
</dbReference>
<dbReference type="InParanoid" id="A7TG72"/>
<dbReference type="FunFam" id="1.10.245.10:FF:000004">
    <property type="entry name" value="Upstream activation factor subunit"/>
    <property type="match status" value="1"/>
</dbReference>
<evidence type="ECO:0000259" key="6">
    <source>
        <dbReference type="PROSITE" id="PS51925"/>
    </source>
</evidence>
<dbReference type="PhylomeDB" id="A7TG72"/>
<reference evidence="8 9" key="1">
    <citation type="journal article" date="2007" name="Proc. Natl. Acad. Sci. U.S.A.">
        <title>Independent sorting-out of thousands of duplicated gene pairs in two yeast species descended from a whole-genome duplication.</title>
        <authorList>
            <person name="Scannell D.R."/>
            <person name="Frank A.C."/>
            <person name="Conant G.C."/>
            <person name="Byrne K.P."/>
            <person name="Woolfit M."/>
            <person name="Wolfe K.H."/>
        </authorList>
    </citation>
    <scope>NUCLEOTIDE SEQUENCE [LARGE SCALE GENOMIC DNA]</scope>
    <source>
        <strain evidence="9">ATCC 22028 / DSM 70294 / BCRC 21397 / CBS 2163 / NBRC 10782 / NRRL Y-8283 / UCD 57-17</strain>
    </source>
</reference>
<dbReference type="GO" id="GO:0001181">
    <property type="term" value="F:RNA polymerase I general transcription initiation factor activity"/>
    <property type="evidence" value="ECO:0007669"/>
    <property type="project" value="UniProtKB-ARBA"/>
</dbReference>
<dbReference type="KEGG" id="vpo:Kpol_1028p105"/>
<dbReference type="FunCoup" id="A7TG72">
    <property type="interactions" value="190"/>
</dbReference>
<evidence type="ECO:0000256" key="3">
    <source>
        <dbReference type="ARBA" id="ARBA00023163"/>
    </source>
</evidence>
<comment type="subcellular location">
    <subcellularLocation>
        <location evidence="1">Nucleus</location>
    </subcellularLocation>
</comment>
<dbReference type="STRING" id="436907.A7TG72"/>
<dbReference type="PANTHER" id="PTHR13844">
    <property type="entry name" value="SWI/SNF-RELATED MATRIX-ASSOCIATED ACTIN-DEPENDENT REGULATOR OF CHROMATIN SUBFAMILY D"/>
    <property type="match status" value="1"/>
</dbReference>
<keyword evidence="3" id="KW-0804">Transcription</keyword>
<dbReference type="SMART" id="SM00151">
    <property type="entry name" value="SWIB"/>
    <property type="match status" value="1"/>
</dbReference>
<dbReference type="HOGENOM" id="CLU_046065_1_0_1"/>
<dbReference type="CDD" id="cd10567">
    <property type="entry name" value="SWIB-MDM2_like"/>
    <property type="match status" value="1"/>
</dbReference>
<dbReference type="EMBL" id="DS480385">
    <property type="protein sequence ID" value="EDO18829.1"/>
    <property type="molecule type" value="Genomic_DNA"/>
</dbReference>
<feature type="domain" description="DM2" evidence="6">
    <location>
        <begin position="123"/>
        <end position="199"/>
    </location>
</feature>
<gene>
    <name evidence="8" type="ORF">Kpol_1028p105</name>
</gene>
<evidence type="ECO:0000256" key="1">
    <source>
        <dbReference type="ARBA" id="ARBA00004123"/>
    </source>
</evidence>
<proteinExistence type="predicted"/>
<feature type="compositionally biased region" description="Basic residues" evidence="5">
    <location>
        <begin position="93"/>
        <end position="102"/>
    </location>
</feature>
<dbReference type="eggNOG" id="KOG1946">
    <property type="taxonomic scope" value="Eukaryota"/>
</dbReference>
<dbReference type="InterPro" id="IPR019835">
    <property type="entry name" value="SWIB_domain"/>
</dbReference>
<keyword evidence="4" id="KW-0539">Nucleus</keyword>
<dbReference type="Gene3D" id="1.10.245.10">
    <property type="entry name" value="SWIB/MDM2 domain"/>
    <property type="match status" value="1"/>
</dbReference>
<dbReference type="InterPro" id="IPR003121">
    <property type="entry name" value="SWIB_MDM2_domain"/>
</dbReference>
<sequence>MSDLLKYKPMIDAIIVASNPDEVSPKKIRKAIQELFAIDLDGKRKEINELIVDRFYELQSNPKVLISKDELRKKDETIAKNLQKGANGTTTVSKKRTIKKSSKGKDETKKKKRRQTEANPNSINVRKVLLSPKLQEFLGETELPRTQVVKKVWDYIKEHDLQNPDDRREILCDEKMQPIFGKKMTMFSLNKILANHLFNKDEVVGNGEAKVKKVKEESQKAVEDKVDDDEIHEEDDDIQNEGNDEEEDEQGAAEEEESEED</sequence>
<dbReference type="PROSITE" id="PS51998">
    <property type="entry name" value="DEK_C"/>
    <property type="match status" value="1"/>
</dbReference>
<dbReference type="SUPFAM" id="SSF47592">
    <property type="entry name" value="SWIB/MDM2 domain"/>
    <property type="match status" value="1"/>
</dbReference>
<evidence type="ECO:0000313" key="9">
    <source>
        <dbReference type="Proteomes" id="UP000000267"/>
    </source>
</evidence>
<evidence type="ECO:0000256" key="2">
    <source>
        <dbReference type="ARBA" id="ARBA00023015"/>
    </source>
</evidence>
<evidence type="ECO:0000259" key="7">
    <source>
        <dbReference type="PROSITE" id="PS51998"/>
    </source>
</evidence>
<dbReference type="OrthoDB" id="10251073at2759"/>
<feature type="domain" description="DEK-C" evidence="7">
    <location>
        <begin position="1"/>
        <end position="56"/>
    </location>
</feature>
<dbReference type="Proteomes" id="UP000000267">
    <property type="component" value="Unassembled WGS sequence"/>
</dbReference>
<dbReference type="AlphaFoldDB" id="A7TG72"/>
<evidence type="ECO:0000256" key="5">
    <source>
        <dbReference type="SAM" id="MobiDB-lite"/>
    </source>
</evidence>
<feature type="compositionally biased region" description="Basic and acidic residues" evidence="5">
    <location>
        <begin position="210"/>
        <end position="224"/>
    </location>
</feature>
<protein>
    <submittedName>
        <fullName evidence="8">Uncharacterized protein</fullName>
    </submittedName>
</protein>
<dbReference type="GeneID" id="5547146"/>
<dbReference type="Pfam" id="PF02201">
    <property type="entry name" value="SWIB"/>
    <property type="match status" value="1"/>
</dbReference>
<dbReference type="PROSITE" id="PS51925">
    <property type="entry name" value="SWIB_MDM2"/>
    <property type="match status" value="1"/>
</dbReference>
<dbReference type="RefSeq" id="XP_001646687.1">
    <property type="nucleotide sequence ID" value="XM_001646637.1"/>
</dbReference>